<organism evidence="4 5">
    <name type="scientific">Alkalispirochaeta sphaeroplastigenens</name>
    <dbReference type="NCBI Taxonomy" id="1187066"/>
    <lineage>
        <taxon>Bacteria</taxon>
        <taxon>Pseudomonadati</taxon>
        <taxon>Spirochaetota</taxon>
        <taxon>Spirochaetia</taxon>
        <taxon>Spirochaetales</taxon>
        <taxon>Spirochaetaceae</taxon>
        <taxon>Alkalispirochaeta</taxon>
    </lineage>
</organism>
<dbReference type="OrthoDB" id="9941786at2"/>
<dbReference type="RefSeq" id="WP_103679075.1">
    <property type="nucleotide sequence ID" value="NZ_LPWH01000002.1"/>
</dbReference>
<reference evidence="5" key="1">
    <citation type="submission" date="2015-12" db="EMBL/GenBank/DDBJ databases">
        <authorList>
            <person name="Lodha T.D."/>
            <person name="Chintalapati S."/>
            <person name="Chintalapati V.R."/>
            <person name="Sravanthi T."/>
        </authorList>
    </citation>
    <scope>NUCLEOTIDE SEQUENCE [LARGE SCALE GENOMIC DNA]</scope>
    <source>
        <strain evidence="5">JC133</strain>
    </source>
</reference>
<dbReference type="Proteomes" id="UP000237350">
    <property type="component" value="Unassembled WGS sequence"/>
</dbReference>
<accession>A0A2S4K100</accession>
<keyword evidence="2" id="KW-0812">Transmembrane</keyword>
<feature type="compositionally biased region" description="Low complexity" evidence="1">
    <location>
        <begin position="29"/>
        <end position="41"/>
    </location>
</feature>
<evidence type="ECO:0000313" key="4">
    <source>
        <dbReference type="EMBL" id="POR05435.1"/>
    </source>
</evidence>
<evidence type="ECO:0000256" key="1">
    <source>
        <dbReference type="SAM" id="MobiDB-lite"/>
    </source>
</evidence>
<feature type="transmembrane region" description="Helical" evidence="2">
    <location>
        <begin position="481"/>
        <end position="503"/>
    </location>
</feature>
<feature type="transmembrane region" description="Helical" evidence="2">
    <location>
        <begin position="307"/>
        <end position="332"/>
    </location>
</feature>
<evidence type="ECO:0000313" key="5">
    <source>
        <dbReference type="Proteomes" id="UP000237350"/>
    </source>
</evidence>
<evidence type="ECO:0000256" key="2">
    <source>
        <dbReference type="SAM" id="Phobius"/>
    </source>
</evidence>
<dbReference type="EMBL" id="LPWH01000002">
    <property type="protein sequence ID" value="POR05435.1"/>
    <property type="molecule type" value="Genomic_DNA"/>
</dbReference>
<protein>
    <recommendedName>
        <fullName evidence="6">7TM-DISM receptor extracellular domain-containing protein</fullName>
    </recommendedName>
</protein>
<keyword evidence="2" id="KW-1133">Transmembrane helix</keyword>
<feature type="compositionally biased region" description="Basic and acidic residues" evidence="1">
    <location>
        <begin position="518"/>
        <end position="535"/>
    </location>
</feature>
<dbReference type="AlphaFoldDB" id="A0A2S4K100"/>
<feature type="transmembrane region" description="Helical" evidence="2">
    <location>
        <begin position="269"/>
        <end position="287"/>
    </location>
</feature>
<feature type="transmembrane region" description="Helical" evidence="2">
    <location>
        <begin position="338"/>
        <end position="360"/>
    </location>
</feature>
<feature type="region of interest" description="Disordered" evidence="1">
    <location>
        <begin position="29"/>
        <end position="60"/>
    </location>
</feature>
<comment type="caution">
    <text evidence="4">The sequence shown here is derived from an EMBL/GenBank/DDBJ whole genome shotgun (WGS) entry which is preliminary data.</text>
</comment>
<sequence>MGLNRIVLSVSIIFSFLYPFGTALAGPAPGSSDPGSSALGARLPGGTAGETSTPGGTGDVSPLEQLFPGALVQEVILPDQPLGPSFYPDYLISRDDAPLLLVVLDHPGAEELLLHLSHLTDPRLALLLTAPRHDPGDRGLIAAALPRIPPDVPRLFLAPGASTEWRVAVPDRAAPLWLVEAIAEEGFPLVNTAQLNAARLGYGLADPPLERALGEGAPAARLFLESPGDITRTIAPLLDQLQDRGDAPRREDLNYLILPMHRPVIIDEFTLVRSLVVLALVLLLYTVSFPRRALHYLRSMGHNMPAILVSLLVILGSLVAANLAIRAILHLFPHPPPPAILVAGKISAVCTALGIMATTLRHRLRRATAVYSGTAVFLLLTGAIVSGLTSLVVGAYFTVSFLFGVLFSLGHRAWIKMVTLFLTLTPLVYLIAVLTPAADMPMITALLTPPLYQEALTAAVLLPALLMFFRLDAIASRIPLVPLVTMTATVGLALTSATMITHFRQDRPLPLRVIEEFSREPAGTDRSDDPSRPEGYRSVTSGRREIPREVTILLAGEEPIRCEALPCREELSSAPPPPLQLRLRTSRLLDRHSLHWSVEFQEQARDLNLSFQASQPVQLYASDHPLEEPFGSRGVAFSLKTGPVPPSQVGGTLVFRADELPVTITARAEATFAVPAAVLEDVFVLSSSLSSSLSSPESPPGAAPEVPGRSEAPPPRGWRSGGEPPETACARNTITRRWTLHERATLE</sequence>
<feature type="region of interest" description="Disordered" evidence="1">
    <location>
        <begin position="690"/>
        <end position="736"/>
    </location>
</feature>
<keyword evidence="3" id="KW-0732">Signal</keyword>
<keyword evidence="2" id="KW-0472">Membrane</keyword>
<feature type="signal peptide" evidence="3">
    <location>
        <begin position="1"/>
        <end position="25"/>
    </location>
</feature>
<feature type="transmembrane region" description="Helical" evidence="2">
    <location>
        <begin position="417"/>
        <end position="438"/>
    </location>
</feature>
<evidence type="ECO:0008006" key="6">
    <source>
        <dbReference type="Google" id="ProtNLM"/>
    </source>
</evidence>
<feature type="region of interest" description="Disordered" evidence="1">
    <location>
        <begin position="518"/>
        <end position="541"/>
    </location>
</feature>
<keyword evidence="5" id="KW-1185">Reference proteome</keyword>
<proteinExistence type="predicted"/>
<feature type="chain" id="PRO_5015504136" description="7TM-DISM receptor extracellular domain-containing protein" evidence="3">
    <location>
        <begin position="26"/>
        <end position="747"/>
    </location>
</feature>
<feature type="transmembrane region" description="Helical" evidence="2">
    <location>
        <begin position="391"/>
        <end position="410"/>
    </location>
</feature>
<evidence type="ECO:0000256" key="3">
    <source>
        <dbReference type="SAM" id="SignalP"/>
    </source>
</evidence>
<name>A0A2S4K100_9SPIO</name>
<feature type="transmembrane region" description="Helical" evidence="2">
    <location>
        <begin position="367"/>
        <end position="385"/>
    </location>
</feature>
<gene>
    <name evidence="4" type="ORF">AU468_00740</name>
</gene>
<feature type="transmembrane region" description="Helical" evidence="2">
    <location>
        <begin position="450"/>
        <end position="469"/>
    </location>
</feature>